<name>A0AAW5HY20_9CORY</name>
<dbReference type="Pfam" id="PF17802">
    <property type="entry name" value="SpaA"/>
    <property type="match status" value="1"/>
</dbReference>
<organism evidence="5 6">
    <name type="scientific">Corynebacterium lipophilum</name>
    <dbReference type="NCBI Taxonomy" id="2804918"/>
    <lineage>
        <taxon>Bacteria</taxon>
        <taxon>Bacillati</taxon>
        <taxon>Actinomycetota</taxon>
        <taxon>Actinomycetes</taxon>
        <taxon>Mycobacteriales</taxon>
        <taxon>Corynebacteriaceae</taxon>
        <taxon>Corynebacterium</taxon>
    </lineage>
</organism>
<keyword evidence="6" id="KW-1185">Reference proteome</keyword>
<dbReference type="Proteomes" id="UP001205920">
    <property type="component" value="Unassembled WGS sequence"/>
</dbReference>
<proteinExistence type="predicted"/>
<dbReference type="EMBL" id="JAEUWV010000008">
    <property type="protein sequence ID" value="MCO6394646.1"/>
    <property type="molecule type" value="Genomic_DNA"/>
</dbReference>
<dbReference type="GO" id="GO:0005975">
    <property type="term" value="P:carbohydrate metabolic process"/>
    <property type="evidence" value="ECO:0007669"/>
    <property type="project" value="UniProtKB-ARBA"/>
</dbReference>
<feature type="chain" id="PRO_5043812080" evidence="3">
    <location>
        <begin position="41"/>
        <end position="1202"/>
    </location>
</feature>
<dbReference type="InterPro" id="IPR036465">
    <property type="entry name" value="vWFA_dom_sf"/>
</dbReference>
<evidence type="ECO:0000313" key="6">
    <source>
        <dbReference type="Proteomes" id="UP001205920"/>
    </source>
</evidence>
<feature type="compositionally biased region" description="Basic and acidic residues" evidence="1">
    <location>
        <begin position="525"/>
        <end position="534"/>
    </location>
</feature>
<comment type="caution">
    <text evidence="5">The sequence shown here is derived from an EMBL/GenBank/DDBJ whole genome shotgun (WGS) entry which is preliminary data.</text>
</comment>
<dbReference type="SUPFAM" id="SSF53300">
    <property type="entry name" value="vWA-like"/>
    <property type="match status" value="1"/>
</dbReference>
<feature type="signal peptide" evidence="3">
    <location>
        <begin position="1"/>
        <end position="40"/>
    </location>
</feature>
<evidence type="ECO:0000313" key="5">
    <source>
        <dbReference type="EMBL" id="MCO6394646.1"/>
    </source>
</evidence>
<feature type="transmembrane region" description="Helical" evidence="2">
    <location>
        <begin position="1176"/>
        <end position="1196"/>
    </location>
</feature>
<feature type="domain" description="SpaA-like prealbumin fold" evidence="4">
    <location>
        <begin position="1035"/>
        <end position="1102"/>
    </location>
</feature>
<protein>
    <submittedName>
        <fullName evidence="5">LPXTG cell wall anchor domain-containing protein</fullName>
    </submittedName>
</protein>
<accession>A0AAW5HY20</accession>
<feature type="compositionally biased region" description="Low complexity" evidence="1">
    <location>
        <begin position="66"/>
        <end position="99"/>
    </location>
</feature>
<evidence type="ECO:0000256" key="2">
    <source>
        <dbReference type="SAM" id="Phobius"/>
    </source>
</evidence>
<keyword evidence="3" id="KW-0732">Signal</keyword>
<evidence type="ECO:0000256" key="1">
    <source>
        <dbReference type="SAM" id="MobiDB-lite"/>
    </source>
</evidence>
<reference evidence="5 6" key="1">
    <citation type="submission" date="2021-01" db="EMBL/GenBank/DDBJ databases">
        <title>Identification and Characterization of Corynebacterium sp.</title>
        <authorList>
            <person name="Luo Q."/>
            <person name="Qu P."/>
            <person name="Chen Q."/>
        </authorList>
    </citation>
    <scope>NUCLEOTIDE SEQUENCE [LARGE SCALE GENOMIC DNA]</scope>
    <source>
        <strain evidence="5 6">MC-18</strain>
    </source>
</reference>
<evidence type="ECO:0000259" key="4">
    <source>
        <dbReference type="Pfam" id="PF17802"/>
    </source>
</evidence>
<feature type="region of interest" description="Disordered" evidence="1">
    <location>
        <begin position="525"/>
        <end position="546"/>
    </location>
</feature>
<dbReference type="RefSeq" id="WP_071573104.1">
    <property type="nucleotide sequence ID" value="NZ_JAEUWV010000008.1"/>
</dbReference>
<dbReference type="Gene3D" id="3.40.50.410">
    <property type="entry name" value="von Willebrand factor, type A domain"/>
    <property type="match status" value="1"/>
</dbReference>
<sequence length="1202" mass="129390">MRNFIKPAGSPARHRARGLAAVVASVALAAGLGAYPSVQAEETTAVSDITTDDAGLPTYSWMDDGTPSSSATPSAPAAASASNSASASASKPAEAPATANPVTVERKGDVDRITINDPAGEAWEFGGKASKENIFALKREGKGEIKAVLSVTADGRKLEPYDYGFVNAKDGSFVAFNLNALHTIPPQVVEIEVRATDAGEYAIAESDAVPSEAQLANSGYGKGRPAAGVADASVGQNRAATIPGYPDAELNVSGLNTEWVNNNPQLTFKIGGTEKIYRMTRFAVKKTRNDSNTKNIEGPVSIRIQRDGVSIAQLQYGFTTVGVGDNPDKLNQRFWNKNALGKSYDTEFRLVPEVKDLEVKPGDVITMSLVGPPNGEYAVQAWGQPIDAPEKVSFVMKPEDKENAIPLSKSETTGNSPYRTTSIVEADSTFKRAVIEVKAPNSFLAKEYYSFHIDLLEEGVTFERKVIESNSGFVKMEIYPVKDGKRVEEGVFIPKGAQITSTASFSDQPSEINAVTTIEGTVKPKENNPERETLPDSGDWLPQRVPNPEVPKKCGLKIAIVADLSRSLKYADLDPNKNNGEIGFAQSRKAATAMVDALAGTSTRVGIYNFARTRGTRAGTTGDAVSMMTDRGVESAKAAINEWTINNTPGDATNWEDGLAQLHGKHYDLVYFITDGVPTWDNSGWQNPNMENTGAFLQATSVKRAVESANQLKLEGTRIVPIMVTLTLGADRKPNGIEGPNYVFNQDYVLKDVLPWNVGETTQGLENKIVWKRTSRSAANNRTPLYNTKRENIMVNFERAIYKNIELIEVHSVNARGGTSEITKDQEKWTYGIRTVDQLAKDISSDDAPARIENYYALSQQLGDRAKKIKELCEGELIVKKRLVDSAGKVVEGGDGAPGWTFVANSDQPVLDAGDGALKKTDTKVTVKEGTKFNNADLELSVKKGTVKWRLAPTNAETGAMGQTGLTVTESLDQKSGYRIYQRDMKNAVCTQEVDGKKYGAEVVNNGETGFDIVAAPYAKVHCTVDNTQSNKYGLTLTKVDASDNAVSLTGAGFTLSWVEQDGIPQSVPLTEKKESAGTYVTEKVLEPGRTYVLTETKAPKAANGAQYSLLTQPVTLRFVSTQQGLVPEFQGSDGAWLRGQPTLPIVSASVDKNKTNMVLTLANVRQGNLPKTGGMGVQLPILLGGVLIAAGALVGRRRVAA</sequence>
<dbReference type="InterPro" id="IPR013783">
    <property type="entry name" value="Ig-like_fold"/>
</dbReference>
<dbReference type="NCBIfam" id="TIGR01167">
    <property type="entry name" value="LPXTG_anchor"/>
    <property type="match status" value="1"/>
</dbReference>
<dbReference type="InterPro" id="IPR041033">
    <property type="entry name" value="SpaA_PFL_dom_1"/>
</dbReference>
<gene>
    <name evidence="5" type="ORF">JMN37_06610</name>
</gene>
<keyword evidence="2" id="KW-0472">Membrane</keyword>
<dbReference type="Gene3D" id="2.60.40.10">
    <property type="entry name" value="Immunoglobulins"/>
    <property type="match status" value="1"/>
</dbReference>
<feature type="region of interest" description="Disordered" evidence="1">
    <location>
        <begin position="57"/>
        <end position="110"/>
    </location>
</feature>
<keyword evidence="2" id="KW-1133">Transmembrane helix</keyword>
<keyword evidence="2" id="KW-0812">Transmembrane</keyword>
<evidence type="ECO:0000256" key="3">
    <source>
        <dbReference type="SAM" id="SignalP"/>
    </source>
</evidence>
<dbReference type="AlphaFoldDB" id="A0AAW5HY20"/>